<gene>
    <name evidence="1" type="ORF">MNBD_GAMMA22-2348</name>
</gene>
<dbReference type="AlphaFoldDB" id="A0A3B0ZVJ5"/>
<sequence length="202" mass="23528">MTIKEYEKLIREQITNVIKTIIAKNKTLNISAKSRAGAEISNWLEAAFVKATQSHKYLIDSEAAPKGNTKNPWDARCYFKLNEHKEDIWIDFKAFKLSAIDSNPDIGTPNKVIKFIEEGGFYLLYVHVYYEEYNNGLKFISSNNEMVKSYFLKDISDTFRRTPTNQLQVNISVKPTYRTREEFIELLMKKINEGLIRQLEKA</sequence>
<name>A0A3B0ZVJ5_9ZZZZ</name>
<reference evidence="1" key="1">
    <citation type="submission" date="2018-06" db="EMBL/GenBank/DDBJ databases">
        <authorList>
            <person name="Zhirakovskaya E."/>
        </authorList>
    </citation>
    <scope>NUCLEOTIDE SEQUENCE</scope>
</reference>
<dbReference type="InterPro" id="IPR054305">
    <property type="entry name" value="SwaI"/>
</dbReference>
<evidence type="ECO:0008006" key="2">
    <source>
        <dbReference type="Google" id="ProtNLM"/>
    </source>
</evidence>
<dbReference type="Pfam" id="PF22081">
    <property type="entry name" value="SwaI-like"/>
    <property type="match status" value="1"/>
</dbReference>
<organism evidence="1">
    <name type="scientific">hydrothermal vent metagenome</name>
    <dbReference type="NCBI Taxonomy" id="652676"/>
    <lineage>
        <taxon>unclassified sequences</taxon>
        <taxon>metagenomes</taxon>
        <taxon>ecological metagenomes</taxon>
    </lineage>
</organism>
<dbReference type="EMBL" id="UOFS01000011">
    <property type="protein sequence ID" value="VAW92103.1"/>
    <property type="molecule type" value="Genomic_DNA"/>
</dbReference>
<accession>A0A3B0ZVJ5</accession>
<protein>
    <recommendedName>
        <fullName evidence="2">Restriction endonuclease</fullName>
    </recommendedName>
</protein>
<proteinExistence type="predicted"/>
<evidence type="ECO:0000313" key="1">
    <source>
        <dbReference type="EMBL" id="VAW92103.1"/>
    </source>
</evidence>